<dbReference type="EMBL" id="CAXAMN010021374">
    <property type="protein sequence ID" value="CAK9058893.1"/>
    <property type="molecule type" value="Genomic_DNA"/>
</dbReference>
<dbReference type="Pfam" id="PF00226">
    <property type="entry name" value="DnaJ"/>
    <property type="match status" value="1"/>
</dbReference>
<protein>
    <recommendedName>
        <fullName evidence="3">J domain-containing protein</fullName>
    </recommendedName>
</protein>
<dbReference type="PRINTS" id="PR00625">
    <property type="entry name" value="JDOMAIN"/>
</dbReference>
<dbReference type="InterPro" id="IPR001623">
    <property type="entry name" value="DnaJ_domain"/>
</dbReference>
<proteinExistence type="predicted"/>
<evidence type="ECO:0000259" key="3">
    <source>
        <dbReference type="PROSITE" id="PS50076"/>
    </source>
</evidence>
<dbReference type="InterPro" id="IPR018253">
    <property type="entry name" value="DnaJ_domain_CS"/>
</dbReference>
<dbReference type="Proteomes" id="UP001642484">
    <property type="component" value="Unassembled WGS sequence"/>
</dbReference>
<dbReference type="InterPro" id="IPR051948">
    <property type="entry name" value="Hsp70_co-chaperone_J-domain"/>
</dbReference>
<feature type="region of interest" description="Disordered" evidence="2">
    <location>
        <begin position="222"/>
        <end position="355"/>
    </location>
</feature>
<evidence type="ECO:0000313" key="4">
    <source>
        <dbReference type="EMBL" id="CAK9058893.1"/>
    </source>
</evidence>
<dbReference type="PROSITE" id="PS50076">
    <property type="entry name" value="DNAJ_2"/>
    <property type="match status" value="1"/>
</dbReference>
<feature type="compositionally biased region" description="Basic and acidic residues" evidence="2">
    <location>
        <begin position="296"/>
        <end position="308"/>
    </location>
</feature>
<feature type="domain" description="J" evidence="3">
    <location>
        <begin position="353"/>
        <end position="418"/>
    </location>
</feature>
<dbReference type="SUPFAM" id="SSF46565">
    <property type="entry name" value="Chaperone J-domain"/>
    <property type="match status" value="1"/>
</dbReference>
<reference evidence="4 5" key="1">
    <citation type="submission" date="2024-02" db="EMBL/GenBank/DDBJ databases">
        <authorList>
            <person name="Chen Y."/>
            <person name="Shah S."/>
            <person name="Dougan E. K."/>
            <person name="Thang M."/>
            <person name="Chan C."/>
        </authorList>
    </citation>
    <scope>NUCLEOTIDE SEQUENCE [LARGE SCALE GENOMIC DNA]</scope>
</reference>
<dbReference type="SMART" id="SM00271">
    <property type="entry name" value="DnaJ"/>
    <property type="match status" value="1"/>
</dbReference>
<organism evidence="4 5">
    <name type="scientific">Durusdinium trenchii</name>
    <dbReference type="NCBI Taxonomy" id="1381693"/>
    <lineage>
        <taxon>Eukaryota</taxon>
        <taxon>Sar</taxon>
        <taxon>Alveolata</taxon>
        <taxon>Dinophyceae</taxon>
        <taxon>Suessiales</taxon>
        <taxon>Symbiodiniaceae</taxon>
        <taxon>Durusdinium</taxon>
    </lineage>
</organism>
<accession>A0ABP0N640</accession>
<keyword evidence="1" id="KW-0143">Chaperone</keyword>
<feature type="compositionally biased region" description="Basic and acidic residues" evidence="2">
    <location>
        <begin position="404"/>
        <end position="450"/>
    </location>
</feature>
<dbReference type="PANTHER" id="PTHR44360:SF1">
    <property type="entry name" value="DNAJ HOMOLOG SUBFAMILY B MEMBER 9"/>
    <property type="match status" value="1"/>
</dbReference>
<evidence type="ECO:0000256" key="2">
    <source>
        <dbReference type="SAM" id="MobiDB-lite"/>
    </source>
</evidence>
<evidence type="ECO:0000256" key="1">
    <source>
        <dbReference type="ARBA" id="ARBA00023186"/>
    </source>
</evidence>
<dbReference type="PROSITE" id="PS00636">
    <property type="entry name" value="DNAJ_1"/>
    <property type="match status" value="1"/>
</dbReference>
<name>A0ABP0N640_9DINO</name>
<dbReference type="Gene3D" id="1.10.287.110">
    <property type="entry name" value="DnaJ domain"/>
    <property type="match status" value="1"/>
</dbReference>
<gene>
    <name evidence="4" type="ORF">CCMP2556_LOCUS29030</name>
</gene>
<comment type="caution">
    <text evidence="4">The sequence shown here is derived from an EMBL/GenBank/DDBJ whole genome shotgun (WGS) entry which is preliminary data.</text>
</comment>
<feature type="compositionally biased region" description="Gly residues" evidence="2">
    <location>
        <begin position="245"/>
        <end position="254"/>
    </location>
</feature>
<dbReference type="PANTHER" id="PTHR44360">
    <property type="entry name" value="DNAJ HOMOLOG SUBFAMILY B MEMBER 9"/>
    <property type="match status" value="1"/>
</dbReference>
<dbReference type="InterPro" id="IPR036869">
    <property type="entry name" value="J_dom_sf"/>
</dbReference>
<sequence length="609" mass="67907">MFASLFLSLGRFGNNCRSWLLGPHVGVKQDLSSLQASDFLAALRSLVEQADVASRMPIEERHRRLAGRDSPSASVLLEELQSIAVHSYKHLARWSVSESGEERSRIHGAVALAFQHEALIVLTDKDWAKPKRLKTHEAFWDVSPDLASSKAAKLALKGRLPSDDLDLLKAFFVDAVGIPERLTQQDLEARLRVPLSQEPQQQSSWQEGFGLQDFEDFATVRRGPGILRPGEGEEDFFRPADNLTGGAGGAGTTGDAGASFGSERYSQDPQGTDAGGSRGSGDSMGPSSTESPSRPDVQREEGEEREGQEAPSSSSAMPSRIDSIPEQPETVQEEQEELEEEDTFDWDGEDANDPYKVLRVDKDANDETIKRSYKKLALKYHPDKNRGSEIAQKRFQAIAAAYETLRDPEKRRAYDKAAAKKESASREEEDRPPQPKWEPKVSVEQAREMFRSFFGDRPTAEPEASKPTARRKAADSPDVSTPDRSGKTQIRKLSKEEYNNLLSELKEAEETAKMWHEEVEAAREQLQEAEATRDRYLRILQECYDRSRTQLAHSQSIGLSGLEGAFVAAGWLGIQFPELRRVAQKKQQKLDRAATKIQRPVHDTSSLSC</sequence>
<feature type="compositionally biased region" description="Acidic residues" evidence="2">
    <location>
        <begin position="331"/>
        <end position="352"/>
    </location>
</feature>
<evidence type="ECO:0000313" key="5">
    <source>
        <dbReference type="Proteomes" id="UP001642484"/>
    </source>
</evidence>
<dbReference type="CDD" id="cd06257">
    <property type="entry name" value="DnaJ"/>
    <property type="match status" value="1"/>
</dbReference>
<feature type="region of interest" description="Disordered" evidence="2">
    <location>
        <begin position="403"/>
        <end position="493"/>
    </location>
</feature>
<keyword evidence="5" id="KW-1185">Reference proteome</keyword>